<accession>G0U861</accession>
<dbReference type="VEuPathDB" id="TriTrypDB:TvY486_1011130"/>
<dbReference type="EMBL" id="HE573026">
    <property type="protein sequence ID" value="CCC52070.1"/>
    <property type="molecule type" value="Genomic_DNA"/>
</dbReference>
<feature type="compositionally biased region" description="Polar residues" evidence="1">
    <location>
        <begin position="58"/>
        <end position="73"/>
    </location>
</feature>
<gene>
    <name evidence="3" type="ORF">TVY486_1011130</name>
</gene>
<dbReference type="SUPFAM" id="SSF56784">
    <property type="entry name" value="HAD-like"/>
    <property type="match status" value="1"/>
</dbReference>
<feature type="compositionally biased region" description="Pro residues" evidence="1">
    <location>
        <begin position="39"/>
        <end position="48"/>
    </location>
</feature>
<dbReference type="InterPro" id="IPR050365">
    <property type="entry name" value="TIM50"/>
</dbReference>
<dbReference type="InterPro" id="IPR004274">
    <property type="entry name" value="FCP1_dom"/>
</dbReference>
<feature type="domain" description="FCP1 homology" evidence="2">
    <location>
        <begin position="422"/>
        <end position="616"/>
    </location>
</feature>
<sequence length="661" mass="72095">MKLRTLGERVLCTEFDNVTPRPKPPSALPTRTPIRVPTKSPPRIPPRSPLRIVAKSPTRASNRTPRASSSSIPQLRFKPVVPLRSAVVEDVEGDGMCDYSGESMPSASARDERCPPETLAKGESDSTSGVANGLVSADSLCVEDATLKVKRAGKGVRTKAAPSNFVKKKVPLAPLSSTLGDETHKKTKPRVSQGGPVSRSRPSTGDTTGRAPLNVSNEKIVGSISKLRPQTPRPLSTAKSSSSGMQFVTLDIPAAKRRAGKVSQEVAPCTARCYSFPSDKLSLSADSGPRLINSARRPGSGKGSSVGFHVPLAKEVDEEFKERRLSNKTLESSSCVVPPPALPKSTPRDSVRVALATPGSTAAFLRIQKAYSEESKRSSAHANFERTSTGLFGDDTLDDPKPENCTRPSQPFLIRSLSSAIERDLTATVVFDLDETLCNNRLNGPALLRPGAVELLKKLRCLFPRHSKQKGTVAANAFDHVPASGDTNGNACSEMGSAAGTRPILDEGTVLHLEIITWTASVEAVARPVIARLDPNGTIFDDVIYRDVRWYNENCYTKDLRRLGRRLDRSVIVENSPMCVVLNRSNAILVNDFVRNRLDRQLYAVFVVLQEWVETLNQMLLLKHFYCLNPLRDSTRRRVARAQSHPSVHLPLPHVVLWEPP</sequence>
<feature type="region of interest" description="Disordered" evidence="1">
    <location>
        <begin position="15"/>
        <end position="73"/>
    </location>
</feature>
<dbReference type="PANTHER" id="PTHR12210">
    <property type="entry name" value="DULLARD PROTEIN PHOSPHATASE"/>
    <property type="match status" value="1"/>
</dbReference>
<feature type="region of interest" description="Disordered" evidence="1">
    <location>
        <begin position="100"/>
        <end position="129"/>
    </location>
</feature>
<proteinExistence type="predicted"/>
<dbReference type="Gene3D" id="3.40.50.1000">
    <property type="entry name" value="HAD superfamily/HAD-like"/>
    <property type="match status" value="1"/>
</dbReference>
<evidence type="ECO:0000313" key="3">
    <source>
        <dbReference type="EMBL" id="CCC52070.1"/>
    </source>
</evidence>
<dbReference type="InterPro" id="IPR036412">
    <property type="entry name" value="HAD-like_sf"/>
</dbReference>
<feature type="region of interest" description="Disordered" evidence="1">
    <location>
        <begin position="176"/>
        <end position="213"/>
    </location>
</feature>
<reference evidence="3" key="1">
    <citation type="journal article" date="2012" name="Proc. Natl. Acad. Sci. U.S.A.">
        <title>Antigenic diversity is generated by distinct evolutionary mechanisms in African trypanosome species.</title>
        <authorList>
            <person name="Jackson A.P."/>
            <person name="Berry A."/>
            <person name="Aslett M."/>
            <person name="Allison H.C."/>
            <person name="Burton P."/>
            <person name="Vavrova-Anderson J."/>
            <person name="Brown R."/>
            <person name="Browne H."/>
            <person name="Corton N."/>
            <person name="Hauser H."/>
            <person name="Gamble J."/>
            <person name="Gilderthorp R."/>
            <person name="Marcello L."/>
            <person name="McQuillan J."/>
            <person name="Otto T.D."/>
            <person name="Quail M.A."/>
            <person name="Sanders M.J."/>
            <person name="van Tonder A."/>
            <person name="Ginger M.L."/>
            <person name="Field M.C."/>
            <person name="Barry J.D."/>
            <person name="Hertz-Fowler C."/>
            <person name="Berriman M."/>
        </authorList>
    </citation>
    <scope>NUCLEOTIDE SEQUENCE</scope>
    <source>
        <strain evidence="3">Y486</strain>
    </source>
</reference>
<dbReference type="PROSITE" id="PS50969">
    <property type="entry name" value="FCP1"/>
    <property type="match status" value="1"/>
</dbReference>
<name>G0U861_TRYVY</name>
<dbReference type="AlphaFoldDB" id="G0U861"/>
<evidence type="ECO:0000259" key="2">
    <source>
        <dbReference type="PROSITE" id="PS50969"/>
    </source>
</evidence>
<organism evidence="3">
    <name type="scientific">Trypanosoma vivax (strain Y486)</name>
    <dbReference type="NCBI Taxonomy" id="1055687"/>
    <lineage>
        <taxon>Eukaryota</taxon>
        <taxon>Discoba</taxon>
        <taxon>Euglenozoa</taxon>
        <taxon>Kinetoplastea</taxon>
        <taxon>Metakinetoplastina</taxon>
        <taxon>Trypanosomatida</taxon>
        <taxon>Trypanosomatidae</taxon>
        <taxon>Trypanosoma</taxon>
        <taxon>Duttonella</taxon>
    </lineage>
</organism>
<feature type="region of interest" description="Disordered" evidence="1">
    <location>
        <begin position="390"/>
        <end position="409"/>
    </location>
</feature>
<protein>
    <recommendedName>
        <fullName evidence="2">FCP1 homology domain-containing protein</fullName>
    </recommendedName>
</protein>
<dbReference type="Pfam" id="PF03031">
    <property type="entry name" value="NIF"/>
    <property type="match status" value="1"/>
</dbReference>
<dbReference type="SMART" id="SM00577">
    <property type="entry name" value="CPDc"/>
    <property type="match status" value="1"/>
</dbReference>
<feature type="region of interest" description="Disordered" evidence="1">
    <location>
        <begin position="323"/>
        <end position="348"/>
    </location>
</feature>
<evidence type="ECO:0000256" key="1">
    <source>
        <dbReference type="SAM" id="MobiDB-lite"/>
    </source>
</evidence>
<dbReference type="InterPro" id="IPR023214">
    <property type="entry name" value="HAD_sf"/>
</dbReference>
<feature type="compositionally biased region" description="Basic and acidic residues" evidence="1">
    <location>
        <begin position="109"/>
        <end position="124"/>
    </location>
</feature>